<reference evidence="2 3" key="1">
    <citation type="journal article" date="2016" name="Nat. Commun.">
        <title>Thousands of microbial genomes shed light on interconnected biogeochemical processes in an aquifer system.</title>
        <authorList>
            <person name="Anantharaman K."/>
            <person name="Brown C.T."/>
            <person name="Hug L.A."/>
            <person name="Sharon I."/>
            <person name="Castelle C.J."/>
            <person name="Probst A.J."/>
            <person name="Thomas B.C."/>
            <person name="Singh A."/>
            <person name="Wilkins M.J."/>
            <person name="Karaoz U."/>
            <person name="Brodie E.L."/>
            <person name="Williams K.H."/>
            <person name="Hubbard S.S."/>
            <person name="Banfield J.F."/>
        </authorList>
    </citation>
    <scope>NUCLEOTIDE SEQUENCE [LARGE SCALE GENOMIC DNA]</scope>
</reference>
<evidence type="ECO:0000313" key="2">
    <source>
        <dbReference type="EMBL" id="OGG37718.1"/>
    </source>
</evidence>
<evidence type="ECO:0000259" key="1">
    <source>
        <dbReference type="Pfam" id="PF12705"/>
    </source>
</evidence>
<dbReference type="Pfam" id="PF12705">
    <property type="entry name" value="PDDEXK_1"/>
    <property type="match status" value="1"/>
</dbReference>
<feature type="domain" description="PD-(D/E)XK endonuclease-like" evidence="1">
    <location>
        <begin position="100"/>
        <end position="241"/>
    </location>
</feature>
<dbReference type="Proteomes" id="UP000176273">
    <property type="component" value="Unassembled WGS sequence"/>
</dbReference>
<sequence>MSRFYNPRRSKNIFTPDSREPFRLSRSRLEVFMACPRCFYLDRRVGVDRPPGFPLSLNSAVDKLLKKEFDIHRAQKTAHPLMERYGVDAVPFEHPALPQWRENFVGIEYHEPRTNFVVAGAVDDVWVSPVGELIVVDYKATAKTGDISIDADWQISYKRQMEVYQWLLRRNGFTVSSRGYFVYANGDADKRAFDGKLEFSIQLIPYDGNDAWILDALVAAHDCLAAPVPPPAGRECDYCGYYEARREAEDRYAH</sequence>
<comment type="caution">
    <text evidence="2">The sequence shown here is derived from an EMBL/GenBank/DDBJ whole genome shotgun (WGS) entry which is preliminary data.</text>
</comment>
<dbReference type="InterPro" id="IPR038726">
    <property type="entry name" value="PDDEXK_AddAB-type"/>
</dbReference>
<dbReference type="Gene3D" id="3.90.320.10">
    <property type="match status" value="1"/>
</dbReference>
<evidence type="ECO:0000313" key="3">
    <source>
        <dbReference type="Proteomes" id="UP000176273"/>
    </source>
</evidence>
<organism evidence="2 3">
    <name type="scientific">Candidatus Jorgensenbacteria bacterium GWA1_54_12</name>
    <dbReference type="NCBI Taxonomy" id="1798468"/>
    <lineage>
        <taxon>Bacteria</taxon>
        <taxon>Candidatus Joergenseniibacteriota</taxon>
    </lineage>
</organism>
<accession>A0A1F6BLG9</accession>
<name>A0A1F6BLG9_9BACT</name>
<dbReference type="InterPro" id="IPR011604">
    <property type="entry name" value="PDDEXK-like_dom_sf"/>
</dbReference>
<proteinExistence type="predicted"/>
<protein>
    <recommendedName>
        <fullName evidence="1">PD-(D/E)XK endonuclease-like domain-containing protein</fullName>
    </recommendedName>
</protein>
<dbReference type="STRING" id="1798468.A2110_01480"/>
<dbReference type="AlphaFoldDB" id="A0A1F6BLG9"/>
<gene>
    <name evidence="2" type="ORF">A2110_01480</name>
</gene>
<dbReference type="EMBL" id="MFKH01000004">
    <property type="protein sequence ID" value="OGG37718.1"/>
    <property type="molecule type" value="Genomic_DNA"/>
</dbReference>